<dbReference type="Proteomes" id="UP000178129">
    <property type="component" value="Unassembled WGS sequence"/>
</dbReference>
<dbReference type="FunCoup" id="A0A1E1KZ62">
    <property type="interactions" value="28"/>
</dbReference>
<feature type="transmembrane region" description="Helical" evidence="1">
    <location>
        <begin position="56"/>
        <end position="75"/>
    </location>
</feature>
<keyword evidence="1" id="KW-1133">Transmembrane helix</keyword>
<evidence type="ECO:0008006" key="4">
    <source>
        <dbReference type="Google" id="ProtNLM"/>
    </source>
</evidence>
<name>A0A1E1KZ62_9HELO</name>
<comment type="caution">
    <text evidence="2">The sequence shown here is derived from an EMBL/GenBank/DDBJ whole genome shotgun (WGS) entry which is preliminary data.</text>
</comment>
<dbReference type="Pfam" id="PF10311">
    <property type="entry name" value="Ilm1"/>
    <property type="match status" value="1"/>
</dbReference>
<dbReference type="PANTHER" id="PTHR28029:SF1">
    <property type="entry name" value="PROTEIN ILM1"/>
    <property type="match status" value="1"/>
</dbReference>
<feature type="transmembrane region" description="Helical" evidence="1">
    <location>
        <begin position="135"/>
        <end position="153"/>
    </location>
</feature>
<dbReference type="InParanoid" id="A0A1E1KZ62"/>
<organism evidence="2 3">
    <name type="scientific">Rhynchosporium graminicola</name>
    <dbReference type="NCBI Taxonomy" id="2792576"/>
    <lineage>
        <taxon>Eukaryota</taxon>
        <taxon>Fungi</taxon>
        <taxon>Dikarya</taxon>
        <taxon>Ascomycota</taxon>
        <taxon>Pezizomycotina</taxon>
        <taxon>Leotiomycetes</taxon>
        <taxon>Helotiales</taxon>
        <taxon>Ploettnerulaceae</taxon>
        <taxon>Rhynchosporium</taxon>
    </lineage>
</organism>
<protein>
    <recommendedName>
        <fullName evidence="4">Increased loss of mitochondrial DNA protein 1</fullName>
    </recommendedName>
</protein>
<keyword evidence="3" id="KW-1185">Reference proteome</keyword>
<gene>
    <name evidence="2" type="ORF">RCO7_06106</name>
</gene>
<sequence>MAIISGATIITSLSLFHITLAFFFLTNPNAIADQTLVFIIGEAMGLPNARSFETQSPPLAFLAAVLFVVGITDLVSISMPEEISQHHWGSQAPVRLILFFCITLYSYVFSSVSGLYTNSTYQPSSWGEGLKNRVLFTWAFVEMITWFWVFVTLREERRDMVLRIQQRRAAEEDMIKPARTFVFCITPTLVHSVRFFSTLLRTIKDVDVLF</sequence>
<keyword evidence="1" id="KW-0472">Membrane</keyword>
<dbReference type="AlphaFoldDB" id="A0A1E1KZ62"/>
<dbReference type="EMBL" id="FJUW01000028">
    <property type="protein sequence ID" value="CZT03532.1"/>
    <property type="molecule type" value="Genomic_DNA"/>
</dbReference>
<reference evidence="3" key="1">
    <citation type="submission" date="2016-03" db="EMBL/GenBank/DDBJ databases">
        <authorList>
            <person name="Ploux O."/>
        </authorList>
    </citation>
    <scope>NUCLEOTIDE SEQUENCE [LARGE SCALE GENOMIC DNA]</scope>
    <source>
        <strain evidence="3">UK7</strain>
    </source>
</reference>
<keyword evidence="1" id="KW-0812">Transmembrane</keyword>
<dbReference type="PANTHER" id="PTHR28029">
    <property type="entry name" value="PROTEIN ILM1"/>
    <property type="match status" value="1"/>
</dbReference>
<evidence type="ECO:0000313" key="2">
    <source>
        <dbReference type="EMBL" id="CZT03532.1"/>
    </source>
</evidence>
<evidence type="ECO:0000256" key="1">
    <source>
        <dbReference type="SAM" id="Phobius"/>
    </source>
</evidence>
<dbReference type="InterPro" id="IPR018815">
    <property type="entry name" value="Incr_loss_mito_DNA_1"/>
</dbReference>
<feature type="transmembrane region" description="Helical" evidence="1">
    <location>
        <begin position="96"/>
        <end position="115"/>
    </location>
</feature>
<accession>A0A1E1KZ62</accession>
<evidence type="ECO:0000313" key="3">
    <source>
        <dbReference type="Proteomes" id="UP000178129"/>
    </source>
</evidence>
<proteinExistence type="predicted"/>